<keyword evidence="1" id="KW-1133">Transmembrane helix</keyword>
<evidence type="ECO:0000256" key="1">
    <source>
        <dbReference type="SAM" id="Phobius"/>
    </source>
</evidence>
<proteinExistence type="predicted"/>
<evidence type="ECO:0000313" key="3">
    <source>
        <dbReference type="Proteomes" id="UP000248975"/>
    </source>
</evidence>
<comment type="caution">
    <text evidence="2">The sequence shown here is derived from an EMBL/GenBank/DDBJ whole genome shotgun (WGS) entry which is preliminary data.</text>
</comment>
<reference evidence="2 3" key="1">
    <citation type="submission" date="2017-08" db="EMBL/GenBank/DDBJ databases">
        <title>Infants hospitalized years apart are colonized by the same room-sourced microbial strains.</title>
        <authorList>
            <person name="Brooks B."/>
            <person name="Olm M.R."/>
            <person name="Firek B.A."/>
            <person name="Baker R."/>
            <person name="Thomas B.C."/>
            <person name="Morowitz M.J."/>
            <person name="Banfield J.F."/>
        </authorList>
    </citation>
    <scope>NUCLEOTIDE SEQUENCE [LARGE SCALE GENOMIC DNA]</scope>
    <source>
        <strain evidence="2">S2_003_000_R2_11</strain>
    </source>
</reference>
<keyword evidence="1" id="KW-0812">Transmembrane</keyword>
<name>A0A2W5TWW3_CERSP</name>
<feature type="transmembrane region" description="Helical" evidence="1">
    <location>
        <begin position="20"/>
        <end position="37"/>
    </location>
</feature>
<protein>
    <recommendedName>
        <fullName evidence="4">DUF1127 domain-containing protein</fullName>
    </recommendedName>
</protein>
<evidence type="ECO:0008006" key="4">
    <source>
        <dbReference type="Google" id="ProtNLM"/>
    </source>
</evidence>
<keyword evidence="1" id="KW-0472">Membrane</keyword>
<accession>A0A2W5TWW3</accession>
<organism evidence="2 3">
    <name type="scientific">Cereibacter sphaeroides</name>
    <name type="common">Rhodobacter sphaeroides</name>
    <dbReference type="NCBI Taxonomy" id="1063"/>
    <lineage>
        <taxon>Bacteria</taxon>
        <taxon>Pseudomonadati</taxon>
        <taxon>Pseudomonadota</taxon>
        <taxon>Alphaproteobacteria</taxon>
        <taxon>Rhodobacterales</taxon>
        <taxon>Paracoccaceae</taxon>
        <taxon>Cereibacter</taxon>
    </lineage>
</organism>
<gene>
    <name evidence="2" type="ORF">DI533_08805</name>
</gene>
<dbReference type="AlphaFoldDB" id="A0A2W5TWW3"/>
<dbReference type="EMBL" id="QFQS01000001">
    <property type="protein sequence ID" value="PZR00628.1"/>
    <property type="molecule type" value="Genomic_DNA"/>
</dbReference>
<evidence type="ECO:0000313" key="2">
    <source>
        <dbReference type="EMBL" id="PZR00628.1"/>
    </source>
</evidence>
<dbReference type="Proteomes" id="UP000248975">
    <property type="component" value="Unassembled WGS sequence"/>
</dbReference>
<sequence>MTAPSDHSAAHSAMTLTRRARAVLLLVLVGWIGTMNERARIRRDLRKLAMAEDHILRDLGITRIEVMRLQGRMRD</sequence>